<feature type="transmembrane region" description="Helical" evidence="7">
    <location>
        <begin position="62"/>
        <end position="87"/>
    </location>
</feature>
<evidence type="ECO:0000256" key="1">
    <source>
        <dbReference type="ARBA" id="ARBA00022670"/>
    </source>
</evidence>
<dbReference type="PROSITE" id="PS00134">
    <property type="entry name" value="TRYPSIN_HIS"/>
    <property type="match status" value="1"/>
</dbReference>
<reference evidence="10" key="1">
    <citation type="submission" date="2025-08" db="UniProtKB">
        <authorList>
            <consortium name="RefSeq"/>
        </authorList>
    </citation>
    <scope>IDENTIFICATION</scope>
</reference>
<dbReference type="InterPro" id="IPR001190">
    <property type="entry name" value="SRCR"/>
</dbReference>
<dbReference type="CTD" id="559754"/>
<accession>A0A8M1KKJ0</accession>
<dbReference type="GO" id="GO:0016020">
    <property type="term" value="C:membrane"/>
    <property type="evidence" value="ECO:0007669"/>
    <property type="project" value="InterPro"/>
</dbReference>
<keyword evidence="7" id="KW-0472">Membrane</keyword>
<evidence type="ECO:0000313" key="9">
    <source>
        <dbReference type="Proteomes" id="UP000515152"/>
    </source>
</evidence>
<keyword evidence="7 10" id="KW-0812">Transmembrane</keyword>
<keyword evidence="9" id="KW-1185">Reference proteome</keyword>
<evidence type="ECO:0000256" key="7">
    <source>
        <dbReference type="SAM" id="Phobius"/>
    </source>
</evidence>
<dbReference type="FunFam" id="2.40.10.10:FF:000003">
    <property type="entry name" value="Transmembrane serine protease 3"/>
    <property type="match status" value="1"/>
</dbReference>
<evidence type="ECO:0000259" key="8">
    <source>
        <dbReference type="PROSITE" id="PS50240"/>
    </source>
</evidence>
<dbReference type="OrthoDB" id="6380398at2759"/>
<gene>
    <name evidence="10" type="primary">tmprss13a</name>
</gene>
<feature type="transmembrane region" description="Helical" evidence="7">
    <location>
        <begin position="108"/>
        <end position="129"/>
    </location>
</feature>
<dbReference type="PANTHER" id="PTHR24252">
    <property type="entry name" value="ACROSIN-RELATED"/>
    <property type="match status" value="1"/>
</dbReference>
<dbReference type="PROSITE" id="PS50240">
    <property type="entry name" value="TRYPSIN_DOM"/>
    <property type="match status" value="1"/>
</dbReference>
<dbReference type="InterPro" id="IPR018114">
    <property type="entry name" value="TRYPSIN_HIS"/>
</dbReference>
<keyword evidence="2 6" id="KW-0378">Hydrolase</keyword>
<evidence type="ECO:0000256" key="2">
    <source>
        <dbReference type="ARBA" id="ARBA00022801"/>
    </source>
</evidence>
<proteinExistence type="predicted"/>
<evidence type="ECO:0000256" key="4">
    <source>
        <dbReference type="ARBA" id="ARBA00023157"/>
    </source>
</evidence>
<evidence type="ECO:0000256" key="3">
    <source>
        <dbReference type="ARBA" id="ARBA00022825"/>
    </source>
</evidence>
<keyword evidence="1 6" id="KW-0645">Protease</keyword>
<name>A0A8M1KKJ0_CLUHA</name>
<dbReference type="CDD" id="cd00190">
    <property type="entry name" value="Tryp_SPc"/>
    <property type="match status" value="1"/>
</dbReference>
<dbReference type="GeneID" id="105902149"/>
<evidence type="ECO:0000256" key="5">
    <source>
        <dbReference type="ARBA" id="ARBA00023180"/>
    </source>
</evidence>
<evidence type="ECO:0000313" key="10">
    <source>
        <dbReference type="RefSeq" id="XP_042564571.1"/>
    </source>
</evidence>
<keyword evidence="5" id="KW-0325">Glycoprotein</keyword>
<dbReference type="GO" id="GO:0004252">
    <property type="term" value="F:serine-type endopeptidase activity"/>
    <property type="evidence" value="ECO:0007669"/>
    <property type="project" value="InterPro"/>
</dbReference>
<dbReference type="GO" id="GO:0006508">
    <property type="term" value="P:proteolysis"/>
    <property type="evidence" value="ECO:0007669"/>
    <property type="project" value="UniProtKB-KW"/>
</dbReference>
<dbReference type="PROSITE" id="PS00135">
    <property type="entry name" value="TRYPSIN_SER"/>
    <property type="match status" value="1"/>
</dbReference>
<keyword evidence="3 6" id="KW-0720">Serine protease</keyword>
<dbReference type="SMART" id="SM00020">
    <property type="entry name" value="Tryp_SPc"/>
    <property type="match status" value="1"/>
</dbReference>
<dbReference type="InterPro" id="IPR033116">
    <property type="entry name" value="TRYPSIN_SER"/>
</dbReference>
<dbReference type="AlphaFoldDB" id="A0A8M1KKJ0"/>
<dbReference type="PANTHER" id="PTHR24252:SF27">
    <property type="entry name" value="TRANSMEMBRANE PROTEASE SERINE 3-LIKE"/>
    <property type="match status" value="1"/>
</dbReference>
<dbReference type="KEGG" id="char:105902149"/>
<dbReference type="RefSeq" id="XP_042564571.1">
    <property type="nucleotide sequence ID" value="XM_042708637.1"/>
</dbReference>
<evidence type="ECO:0000256" key="6">
    <source>
        <dbReference type="RuleBase" id="RU363034"/>
    </source>
</evidence>
<dbReference type="Proteomes" id="UP000515152">
    <property type="component" value="Chromosome 9"/>
</dbReference>
<dbReference type="Pfam" id="PF15494">
    <property type="entry name" value="SRCR_2"/>
    <property type="match status" value="1"/>
</dbReference>
<keyword evidence="7" id="KW-1133">Transmembrane helix</keyword>
<keyword evidence="4" id="KW-1015">Disulfide bond</keyword>
<sequence>PQNDPPPPYYTLSVHTQPPLRTYEEVVYGNGPGVPQYNQPHYIPQHPPMITTAVTQHRIREFFLLFVSLCVFLLPTFLLSLYIQIFIYGDTPPKGKEKQCCGRSAQCCSGSGGAVFLLALLAVAIWLGVHFGTRLATIAILEDQDVSKGNSEPPESMATPDTCSNVTVLCDARRDCKQGSDETNCVRFALDGSLRVRTAQDGRFLPVCYQGWDRSFADQTCAQLGFRRSYQLSAQAGQQSIAVSLTGKDASRPLHGLVNVSATCPDEKVVSLQCVNCGRQQSASRIIGGSVAKVGQWPWQVSLHLLGSHVCGGTLISPDFVVTAAHCFPSSNPSYKEAKNWRVYGGAVSQTKLPTPFTVKKIILHESYSQQTNDYDIALLKLSAPVEFNSAVQPACLPAFDQSFSHGDQCWTSGFGTTEEGAESSSPDLMEVVVDIIDPRVCNSSKVYRGRISRNMVCAGDLDGGRDSCQGDSGGPLVCKDSDQRWYVVGVTSWGAGCGRRNKPGVYSSVSSMLPWIYSKMQQEKP</sequence>
<organism evidence="9 10">
    <name type="scientific">Clupea harengus</name>
    <name type="common">Atlantic herring</name>
    <dbReference type="NCBI Taxonomy" id="7950"/>
    <lineage>
        <taxon>Eukaryota</taxon>
        <taxon>Metazoa</taxon>
        <taxon>Chordata</taxon>
        <taxon>Craniata</taxon>
        <taxon>Vertebrata</taxon>
        <taxon>Euteleostomi</taxon>
        <taxon>Actinopterygii</taxon>
        <taxon>Neopterygii</taxon>
        <taxon>Teleostei</taxon>
        <taxon>Clupei</taxon>
        <taxon>Clupeiformes</taxon>
        <taxon>Clupeoidei</taxon>
        <taxon>Clupeidae</taxon>
        <taxon>Clupea</taxon>
    </lineage>
</organism>
<dbReference type="Pfam" id="PF00089">
    <property type="entry name" value="Trypsin"/>
    <property type="match status" value="1"/>
</dbReference>
<feature type="non-terminal residue" evidence="10">
    <location>
        <position position="1"/>
    </location>
</feature>
<dbReference type="InterPro" id="IPR001254">
    <property type="entry name" value="Trypsin_dom"/>
</dbReference>
<protein>
    <submittedName>
        <fullName evidence="10">Transmembrane protease serine 13a</fullName>
    </submittedName>
</protein>
<feature type="domain" description="Peptidase S1" evidence="8">
    <location>
        <begin position="286"/>
        <end position="522"/>
    </location>
</feature>